<dbReference type="RefSeq" id="WP_308348503.1">
    <property type="nucleotide sequence ID" value="NZ_CP129971.1"/>
</dbReference>
<organism evidence="1 2">
    <name type="scientific">Marivirga salinarum</name>
    <dbReference type="NCBI Taxonomy" id="3059078"/>
    <lineage>
        <taxon>Bacteria</taxon>
        <taxon>Pseudomonadati</taxon>
        <taxon>Bacteroidota</taxon>
        <taxon>Cytophagia</taxon>
        <taxon>Cytophagales</taxon>
        <taxon>Marivirgaceae</taxon>
        <taxon>Marivirga</taxon>
    </lineage>
</organism>
<sequence>MNKVSNVLDLEGHFNSILILEPHIIDHPLMKFLIIVSALISLISCAPSKQLVNLPSDSDNAENSTIYVIRDSRCANLVTANIYSNEQQIGKLKSRSYLTWSTNQKSINLLSEAGPSSELHLYLKPGETYYVRHGFNIFEGVLRATPTLSQILKEEGKAILEKLKSPVVAENL</sequence>
<protein>
    <recommendedName>
        <fullName evidence="3">DUF2846 domain-containing protein</fullName>
    </recommendedName>
</protein>
<accession>A0AA51N9X2</accession>
<proteinExistence type="predicted"/>
<dbReference type="AlphaFoldDB" id="A0AA51N9X2"/>
<dbReference type="EMBL" id="CP129971">
    <property type="protein sequence ID" value="WMN11382.1"/>
    <property type="molecule type" value="Genomic_DNA"/>
</dbReference>
<evidence type="ECO:0000313" key="1">
    <source>
        <dbReference type="EMBL" id="WMN11382.1"/>
    </source>
</evidence>
<dbReference type="Proteomes" id="UP001230496">
    <property type="component" value="Chromosome"/>
</dbReference>
<evidence type="ECO:0000313" key="2">
    <source>
        <dbReference type="Proteomes" id="UP001230496"/>
    </source>
</evidence>
<keyword evidence="2" id="KW-1185">Reference proteome</keyword>
<reference evidence="1 2" key="1">
    <citation type="submission" date="2023-08" db="EMBL/GenBank/DDBJ databases">
        <title>Comparative genomics and taxonomic characterization of three novel marine species of genus Marivirga.</title>
        <authorList>
            <person name="Muhammad N."/>
            <person name="Kim S.-G."/>
        </authorList>
    </citation>
    <scope>NUCLEOTIDE SEQUENCE [LARGE SCALE GENOMIC DNA]</scope>
    <source>
        <strain evidence="1 2">BDSF4-3</strain>
    </source>
</reference>
<name>A0AA51N9X2_9BACT</name>
<dbReference type="KEGG" id="msaa:QYS49_38190"/>
<evidence type="ECO:0008006" key="3">
    <source>
        <dbReference type="Google" id="ProtNLM"/>
    </source>
</evidence>
<gene>
    <name evidence="1" type="ORF">QYS49_38190</name>
</gene>